<dbReference type="InterPro" id="IPR000326">
    <property type="entry name" value="PAP2/HPO"/>
</dbReference>
<comment type="similarity">
    <text evidence="2">Belongs to the PA-phosphatase related phosphoesterase family.</text>
</comment>
<dbReference type="AlphaFoldDB" id="A0A2T7PIV9"/>
<protein>
    <recommendedName>
        <fullName evidence="7">Phosphatidic acid phosphatase type 2/haloperoxidase domain-containing protein</fullName>
    </recommendedName>
</protein>
<evidence type="ECO:0000256" key="2">
    <source>
        <dbReference type="ARBA" id="ARBA00008816"/>
    </source>
</evidence>
<reference evidence="8 9" key="1">
    <citation type="submission" date="2018-04" db="EMBL/GenBank/DDBJ databases">
        <title>The genome of golden apple snail Pomacea canaliculata provides insight into stress tolerance and invasive adaptation.</title>
        <authorList>
            <person name="Liu C."/>
            <person name="Liu B."/>
            <person name="Ren Y."/>
            <person name="Zhang Y."/>
            <person name="Wang H."/>
            <person name="Li S."/>
            <person name="Jiang F."/>
            <person name="Yin L."/>
            <person name="Zhang G."/>
            <person name="Qian W."/>
            <person name="Fan W."/>
        </authorList>
    </citation>
    <scope>NUCLEOTIDE SEQUENCE [LARGE SCALE GENOMIC DNA]</scope>
    <source>
        <strain evidence="8">SZHN2017</strain>
        <tissue evidence="8">Muscle</tissue>
    </source>
</reference>
<evidence type="ECO:0000313" key="8">
    <source>
        <dbReference type="EMBL" id="PVD33358.1"/>
    </source>
</evidence>
<sequence>MVTPFHRGFFQNDESLMHPYRDSTVTSAVMYSVGFTVPSLAILLLEGGWVFTVVARNSNYELASVKSKKSLIYFWLWRVLRVCIIFYFGVVVTHLATNIGKYSIGRLRPHFFDVCKPDWSKLNGTGAGSFYRPFPYIEEDICTGQDSALITEARVSFPSGHSSNSVYCMVFLVIYMQRRLLWEGMLLIKPFLQTVFLLLAIYTCLSRVSDYKHHPTDVLAGGLLGLIVAVLVLYSMKEKVFPTEQMLMKDSDSRMLLMEALSGHHVNEVSAQSAL</sequence>
<dbReference type="InterPro" id="IPR043216">
    <property type="entry name" value="PAP-like"/>
</dbReference>
<dbReference type="STRING" id="400727.A0A2T7PIV9"/>
<comment type="caution">
    <text evidence="8">The sequence shown here is derived from an EMBL/GenBank/DDBJ whole genome shotgun (WGS) entry which is preliminary data.</text>
</comment>
<dbReference type="SUPFAM" id="SSF48317">
    <property type="entry name" value="Acid phosphatase/Vanadium-dependent haloperoxidase"/>
    <property type="match status" value="1"/>
</dbReference>
<dbReference type="GO" id="GO:0006644">
    <property type="term" value="P:phospholipid metabolic process"/>
    <property type="evidence" value="ECO:0007669"/>
    <property type="project" value="InterPro"/>
</dbReference>
<evidence type="ECO:0000256" key="1">
    <source>
        <dbReference type="ARBA" id="ARBA00004141"/>
    </source>
</evidence>
<dbReference type="PANTHER" id="PTHR10165">
    <property type="entry name" value="LIPID PHOSPHATE PHOSPHATASE"/>
    <property type="match status" value="1"/>
</dbReference>
<proteinExistence type="inferred from homology"/>
<dbReference type="EMBL" id="PZQS01000003">
    <property type="protein sequence ID" value="PVD33358.1"/>
    <property type="molecule type" value="Genomic_DNA"/>
</dbReference>
<dbReference type="InterPro" id="IPR036938">
    <property type="entry name" value="PAP2/HPO_sf"/>
</dbReference>
<dbReference type="OrthoDB" id="8907274at2759"/>
<feature type="transmembrane region" description="Helical" evidence="6">
    <location>
        <begin position="186"/>
        <end position="206"/>
    </location>
</feature>
<dbReference type="GO" id="GO:0005886">
    <property type="term" value="C:plasma membrane"/>
    <property type="evidence" value="ECO:0007669"/>
    <property type="project" value="TreeGrafter"/>
</dbReference>
<dbReference type="GO" id="GO:0046839">
    <property type="term" value="P:phospholipid dephosphorylation"/>
    <property type="evidence" value="ECO:0007669"/>
    <property type="project" value="TreeGrafter"/>
</dbReference>
<dbReference type="PANTHER" id="PTHR10165:SF103">
    <property type="entry name" value="PHOSPHOLIPID PHOSPHATASE HOMOLOG 1.2 HOMOLOG"/>
    <property type="match status" value="1"/>
</dbReference>
<gene>
    <name evidence="8" type="ORF">C0Q70_04612</name>
</gene>
<dbReference type="SMART" id="SM00014">
    <property type="entry name" value="acidPPc"/>
    <property type="match status" value="1"/>
</dbReference>
<evidence type="ECO:0000256" key="5">
    <source>
        <dbReference type="ARBA" id="ARBA00023136"/>
    </source>
</evidence>
<evidence type="ECO:0000259" key="7">
    <source>
        <dbReference type="SMART" id="SM00014"/>
    </source>
</evidence>
<keyword evidence="5 6" id="KW-0472">Membrane</keyword>
<accession>A0A2T7PIV9</accession>
<evidence type="ECO:0000256" key="3">
    <source>
        <dbReference type="ARBA" id="ARBA00022692"/>
    </source>
</evidence>
<organism evidence="8 9">
    <name type="scientific">Pomacea canaliculata</name>
    <name type="common">Golden apple snail</name>
    <dbReference type="NCBI Taxonomy" id="400727"/>
    <lineage>
        <taxon>Eukaryota</taxon>
        <taxon>Metazoa</taxon>
        <taxon>Spiralia</taxon>
        <taxon>Lophotrochozoa</taxon>
        <taxon>Mollusca</taxon>
        <taxon>Gastropoda</taxon>
        <taxon>Caenogastropoda</taxon>
        <taxon>Architaenioglossa</taxon>
        <taxon>Ampullarioidea</taxon>
        <taxon>Ampullariidae</taxon>
        <taxon>Pomacea</taxon>
    </lineage>
</organism>
<name>A0A2T7PIV9_POMCA</name>
<evidence type="ECO:0000256" key="6">
    <source>
        <dbReference type="SAM" id="Phobius"/>
    </source>
</evidence>
<feature type="domain" description="Phosphatidic acid phosphatase type 2/haloperoxidase" evidence="7">
    <location>
        <begin position="83"/>
        <end position="233"/>
    </location>
</feature>
<evidence type="ECO:0000256" key="4">
    <source>
        <dbReference type="ARBA" id="ARBA00022989"/>
    </source>
</evidence>
<dbReference type="Proteomes" id="UP000245119">
    <property type="component" value="Linkage Group LG3"/>
</dbReference>
<keyword evidence="9" id="KW-1185">Reference proteome</keyword>
<dbReference type="GO" id="GO:0007165">
    <property type="term" value="P:signal transduction"/>
    <property type="evidence" value="ECO:0007669"/>
    <property type="project" value="TreeGrafter"/>
</dbReference>
<comment type="subcellular location">
    <subcellularLocation>
        <location evidence="1">Membrane</location>
        <topology evidence="1">Multi-pass membrane protein</topology>
    </subcellularLocation>
</comment>
<keyword evidence="3 6" id="KW-0812">Transmembrane</keyword>
<feature type="transmembrane region" description="Helical" evidence="6">
    <location>
        <begin position="218"/>
        <end position="236"/>
    </location>
</feature>
<dbReference type="Gene3D" id="1.20.144.10">
    <property type="entry name" value="Phosphatidic acid phosphatase type 2/haloperoxidase"/>
    <property type="match status" value="1"/>
</dbReference>
<keyword evidence="4 6" id="KW-1133">Transmembrane helix</keyword>
<evidence type="ECO:0000313" key="9">
    <source>
        <dbReference type="Proteomes" id="UP000245119"/>
    </source>
</evidence>
<feature type="transmembrane region" description="Helical" evidence="6">
    <location>
        <begin position="28"/>
        <end position="52"/>
    </location>
</feature>
<dbReference type="Pfam" id="PF01569">
    <property type="entry name" value="PAP2"/>
    <property type="match status" value="1"/>
</dbReference>
<dbReference type="GO" id="GO:0008195">
    <property type="term" value="F:phosphatidate phosphatase activity"/>
    <property type="evidence" value="ECO:0007669"/>
    <property type="project" value="TreeGrafter"/>
</dbReference>
<feature type="transmembrane region" description="Helical" evidence="6">
    <location>
        <begin position="72"/>
        <end position="96"/>
    </location>
</feature>
<dbReference type="CDD" id="cd03384">
    <property type="entry name" value="PAP2_wunen"/>
    <property type="match status" value="1"/>
</dbReference>